<dbReference type="PROSITE" id="PS00018">
    <property type="entry name" value="EF_HAND_1"/>
    <property type="match status" value="1"/>
</dbReference>
<keyword evidence="4" id="KW-1185">Reference proteome</keyword>
<dbReference type="PANTHER" id="PTHR46971">
    <property type="entry name" value="CALCINEURIN B SUBUNIT (PROTEIN PHOSPHATASE 2B REGULATORY SUBUNIT)-LIKE PROTEIN"/>
    <property type="match status" value="1"/>
</dbReference>
<dbReference type="OrthoDB" id="191686at2759"/>
<reference evidence="3 4" key="1">
    <citation type="journal article" date="2018" name="Sci. Rep.">
        <title>Raphidocelis subcapitata (=Pseudokirchneriella subcapitata) provides an insight into genome evolution and environmental adaptations in the Sphaeropleales.</title>
        <authorList>
            <person name="Suzuki S."/>
            <person name="Yamaguchi H."/>
            <person name="Nakajima N."/>
            <person name="Kawachi M."/>
        </authorList>
    </citation>
    <scope>NUCLEOTIDE SEQUENCE [LARGE SCALE GENOMIC DNA]</scope>
    <source>
        <strain evidence="3 4">NIES-35</strain>
    </source>
</reference>
<gene>
    <name evidence="3" type="ORF">Rsub_00812</name>
</gene>
<protein>
    <submittedName>
        <fullName evidence="3">Calcineurin subunit B</fullName>
    </submittedName>
</protein>
<organism evidence="3 4">
    <name type="scientific">Raphidocelis subcapitata</name>
    <dbReference type="NCBI Taxonomy" id="307507"/>
    <lineage>
        <taxon>Eukaryota</taxon>
        <taxon>Viridiplantae</taxon>
        <taxon>Chlorophyta</taxon>
        <taxon>core chlorophytes</taxon>
        <taxon>Chlorophyceae</taxon>
        <taxon>CS clade</taxon>
        <taxon>Sphaeropleales</taxon>
        <taxon>Selenastraceae</taxon>
        <taxon>Raphidocelis</taxon>
    </lineage>
</organism>
<dbReference type="InterPro" id="IPR018247">
    <property type="entry name" value="EF_Hand_1_Ca_BS"/>
</dbReference>
<dbReference type="STRING" id="307507.A0A2V0NRB1"/>
<keyword evidence="1" id="KW-0106">Calcium</keyword>
<dbReference type="InterPro" id="IPR002048">
    <property type="entry name" value="EF_hand_dom"/>
</dbReference>
<evidence type="ECO:0000313" key="3">
    <source>
        <dbReference type="EMBL" id="GBF88100.1"/>
    </source>
</evidence>
<evidence type="ECO:0000313" key="4">
    <source>
        <dbReference type="Proteomes" id="UP000247498"/>
    </source>
</evidence>
<dbReference type="EMBL" id="BDRX01000003">
    <property type="protein sequence ID" value="GBF88100.1"/>
    <property type="molecule type" value="Genomic_DNA"/>
</dbReference>
<dbReference type="InterPro" id="IPR011992">
    <property type="entry name" value="EF-hand-dom_pair"/>
</dbReference>
<accession>A0A2V0NRB1</accession>
<dbReference type="AlphaFoldDB" id="A0A2V0NRB1"/>
<dbReference type="Proteomes" id="UP000247498">
    <property type="component" value="Unassembled WGS sequence"/>
</dbReference>
<dbReference type="PROSITE" id="PS50222">
    <property type="entry name" value="EF_HAND_2"/>
    <property type="match status" value="1"/>
</dbReference>
<name>A0A2V0NRB1_9CHLO</name>
<dbReference type="FunCoup" id="A0A2V0NRB1">
    <property type="interactions" value="1493"/>
</dbReference>
<sequence length="177" mass="19062">MGQAISGGLTQNDVDEVVGACKGAFSQEEVESLYRRFRSLDRGLKGYIGSEELLAIPELSINPLAQRVLRLFESVNFLEFVKLLAPFTARVSREDKLQFLFTVFDVDGDGLVSPDDMHVMLRQLAGSTLTDDDIGALIARGLDGAGSPRGLTLQGFKAALAGRDLGAMEVVVPSDLS</sequence>
<dbReference type="SUPFAM" id="SSF47473">
    <property type="entry name" value="EF-hand"/>
    <property type="match status" value="1"/>
</dbReference>
<proteinExistence type="predicted"/>
<feature type="domain" description="EF-hand" evidence="2">
    <location>
        <begin position="92"/>
        <end position="127"/>
    </location>
</feature>
<dbReference type="GO" id="GO:0005509">
    <property type="term" value="F:calcium ion binding"/>
    <property type="evidence" value="ECO:0007669"/>
    <property type="project" value="InterPro"/>
</dbReference>
<dbReference type="SMART" id="SM00054">
    <property type="entry name" value="EFh"/>
    <property type="match status" value="1"/>
</dbReference>
<dbReference type="Gene3D" id="1.10.238.10">
    <property type="entry name" value="EF-hand"/>
    <property type="match status" value="1"/>
</dbReference>
<comment type="caution">
    <text evidence="3">The sequence shown here is derived from an EMBL/GenBank/DDBJ whole genome shotgun (WGS) entry which is preliminary data.</text>
</comment>
<evidence type="ECO:0000256" key="1">
    <source>
        <dbReference type="ARBA" id="ARBA00022837"/>
    </source>
</evidence>
<dbReference type="PANTHER" id="PTHR46971:SF1">
    <property type="entry name" value="CALCINEURIN B SUBUNIT (PROTEIN PHOSPHATASE 2B REGULATORY SUBUNIT)-LIKE PROTEIN"/>
    <property type="match status" value="1"/>
</dbReference>
<dbReference type="InParanoid" id="A0A2V0NRB1"/>
<evidence type="ECO:0000259" key="2">
    <source>
        <dbReference type="PROSITE" id="PS50222"/>
    </source>
</evidence>